<dbReference type="HOGENOM" id="CLU_000445_88_15_6"/>
<dbReference type="eggNOG" id="COG2169">
    <property type="taxonomic scope" value="Bacteria"/>
</dbReference>
<evidence type="ECO:0000259" key="4">
    <source>
        <dbReference type="PROSITE" id="PS01124"/>
    </source>
</evidence>
<dbReference type="Gene3D" id="2.60.120.10">
    <property type="entry name" value="Jelly Rolls"/>
    <property type="match status" value="1"/>
</dbReference>
<dbReference type="EMBL" id="CP000749">
    <property type="protein sequence ID" value="ABR70730.1"/>
    <property type="molecule type" value="Genomic_DNA"/>
</dbReference>
<keyword evidence="3" id="KW-0804">Transcription</keyword>
<dbReference type="PROSITE" id="PS01124">
    <property type="entry name" value="HTH_ARAC_FAMILY_2"/>
    <property type="match status" value="1"/>
</dbReference>
<evidence type="ECO:0000256" key="1">
    <source>
        <dbReference type="ARBA" id="ARBA00023015"/>
    </source>
</evidence>
<dbReference type="KEGG" id="mmw:Mmwyl1_1806"/>
<dbReference type="GO" id="GO:0003700">
    <property type="term" value="F:DNA-binding transcription factor activity"/>
    <property type="evidence" value="ECO:0007669"/>
    <property type="project" value="InterPro"/>
</dbReference>
<dbReference type="SMART" id="SM00342">
    <property type="entry name" value="HTH_ARAC"/>
    <property type="match status" value="1"/>
</dbReference>
<accession>A6VWA1</accession>
<proteinExistence type="predicted"/>
<evidence type="ECO:0000256" key="3">
    <source>
        <dbReference type="ARBA" id="ARBA00023163"/>
    </source>
</evidence>
<evidence type="ECO:0000313" key="5">
    <source>
        <dbReference type="EMBL" id="ABR70730.1"/>
    </source>
</evidence>
<evidence type="ECO:0000256" key="2">
    <source>
        <dbReference type="ARBA" id="ARBA00023125"/>
    </source>
</evidence>
<dbReference type="InterPro" id="IPR011051">
    <property type="entry name" value="RmlC_Cupin_sf"/>
</dbReference>
<gene>
    <name evidence="5" type="ordered locus">Mmwyl1_1806</name>
</gene>
<dbReference type="Pfam" id="PF12833">
    <property type="entry name" value="HTH_18"/>
    <property type="match status" value="1"/>
</dbReference>
<sequence>MRDLIEVISYKDTANAHSHAHTQIVLPLSGHLILDVENRQQAVQFGQACMISSNQTHTHLARENNHCLILNSLPVWDSQIESKNNFVELNAQTKAYLPFLSSLIGECHNPLKTQQALNLLEHLLPIPQSKILQSDSRLAKAKHRLDHNFQEHWSLAELACDVHLSPSQLTVLFKRHLGMTPKQYLQQRRLTEAKMWLTSSNKSLEYIANKVGISDASTLVRLFSKYYLMTPGNYRTNHTSRKT</sequence>
<protein>
    <submittedName>
        <fullName evidence="5">Helix-turn-helix-domain containing protein AraC type</fullName>
    </submittedName>
</protein>
<dbReference type="SUPFAM" id="SSF51182">
    <property type="entry name" value="RmlC-like cupins"/>
    <property type="match status" value="1"/>
</dbReference>
<keyword evidence="2" id="KW-0238">DNA-binding</keyword>
<reference evidence="5" key="1">
    <citation type="submission" date="2007-06" db="EMBL/GenBank/DDBJ databases">
        <title>Complete sequence of Marinomonas sp. MWYL1.</title>
        <authorList>
            <consortium name="US DOE Joint Genome Institute"/>
            <person name="Copeland A."/>
            <person name="Lucas S."/>
            <person name="Lapidus A."/>
            <person name="Barry K."/>
            <person name="Glavina del Rio T."/>
            <person name="Dalin E."/>
            <person name="Tice H."/>
            <person name="Pitluck S."/>
            <person name="Kiss H."/>
            <person name="Brettin T."/>
            <person name="Bruce D."/>
            <person name="Detter J.C."/>
            <person name="Han C."/>
            <person name="Schmutz J."/>
            <person name="Larimer F."/>
            <person name="Land M."/>
            <person name="Hauser L."/>
            <person name="Kyrpides N."/>
            <person name="Kim E."/>
            <person name="Johnston A.W.B."/>
            <person name="Todd J.D."/>
            <person name="Rogers R."/>
            <person name="Wexler M."/>
            <person name="Bond P.L."/>
            <person name="Li Y."/>
            <person name="Richardson P."/>
        </authorList>
    </citation>
    <scope>NUCLEOTIDE SEQUENCE [LARGE SCALE GENOMIC DNA]</scope>
    <source>
        <strain evidence="5">MWYL1</strain>
    </source>
</reference>
<keyword evidence="1" id="KW-0805">Transcription regulation</keyword>
<dbReference type="Gene3D" id="1.10.10.60">
    <property type="entry name" value="Homeodomain-like"/>
    <property type="match status" value="2"/>
</dbReference>
<dbReference type="InterPro" id="IPR018060">
    <property type="entry name" value="HTH_AraC"/>
</dbReference>
<dbReference type="AlphaFoldDB" id="A6VWA1"/>
<dbReference type="SUPFAM" id="SSF46689">
    <property type="entry name" value="Homeodomain-like"/>
    <property type="match status" value="2"/>
</dbReference>
<dbReference type="PANTHER" id="PTHR43280:SF2">
    <property type="entry name" value="HTH-TYPE TRANSCRIPTIONAL REGULATOR EXSA"/>
    <property type="match status" value="1"/>
</dbReference>
<dbReference type="OrthoDB" id="5740883at2"/>
<dbReference type="PANTHER" id="PTHR43280">
    <property type="entry name" value="ARAC-FAMILY TRANSCRIPTIONAL REGULATOR"/>
    <property type="match status" value="1"/>
</dbReference>
<organism evidence="5">
    <name type="scientific">Marinomonas sp. (strain MWYL1)</name>
    <dbReference type="NCBI Taxonomy" id="400668"/>
    <lineage>
        <taxon>Bacteria</taxon>
        <taxon>Pseudomonadati</taxon>
        <taxon>Pseudomonadota</taxon>
        <taxon>Gammaproteobacteria</taxon>
        <taxon>Oceanospirillales</taxon>
        <taxon>Oceanospirillaceae</taxon>
        <taxon>Marinomonas</taxon>
    </lineage>
</organism>
<dbReference type="GO" id="GO:0043565">
    <property type="term" value="F:sequence-specific DNA binding"/>
    <property type="evidence" value="ECO:0007669"/>
    <property type="project" value="InterPro"/>
</dbReference>
<feature type="domain" description="HTH araC/xylS-type" evidence="4">
    <location>
        <begin position="139"/>
        <end position="237"/>
    </location>
</feature>
<dbReference type="InterPro" id="IPR009057">
    <property type="entry name" value="Homeodomain-like_sf"/>
</dbReference>
<dbReference type="InterPro" id="IPR014710">
    <property type="entry name" value="RmlC-like_jellyroll"/>
</dbReference>
<name>A6VWA1_MARMS</name>
<dbReference type="STRING" id="400668.Mmwyl1_1806"/>